<organism evidence="4 5">
    <name type="scientific">Aedes albopictus</name>
    <name type="common">Asian tiger mosquito</name>
    <name type="synonym">Stegomyia albopicta</name>
    <dbReference type="NCBI Taxonomy" id="7160"/>
    <lineage>
        <taxon>Eukaryota</taxon>
        <taxon>Metazoa</taxon>
        <taxon>Ecdysozoa</taxon>
        <taxon>Arthropoda</taxon>
        <taxon>Hexapoda</taxon>
        <taxon>Insecta</taxon>
        <taxon>Pterygota</taxon>
        <taxon>Neoptera</taxon>
        <taxon>Endopterygota</taxon>
        <taxon>Diptera</taxon>
        <taxon>Nematocera</taxon>
        <taxon>Culicoidea</taxon>
        <taxon>Culicidae</taxon>
        <taxon>Culicinae</taxon>
        <taxon>Aedini</taxon>
        <taxon>Aedes</taxon>
        <taxon>Stegomyia</taxon>
    </lineage>
</organism>
<protein>
    <recommendedName>
        <fullName evidence="3">Integrase catalytic domain-containing protein</fullName>
    </recommendedName>
</protein>
<evidence type="ECO:0000256" key="2">
    <source>
        <dbReference type="SAM" id="MobiDB-lite"/>
    </source>
</evidence>
<reference evidence="4" key="2">
    <citation type="submission" date="2025-05" db="UniProtKB">
        <authorList>
            <consortium name="EnsemblMetazoa"/>
        </authorList>
    </citation>
    <scope>IDENTIFICATION</scope>
    <source>
        <strain evidence="4">Foshan</strain>
    </source>
</reference>
<dbReference type="PANTHER" id="PTHR47331:SF1">
    <property type="entry name" value="GAG-LIKE PROTEIN"/>
    <property type="match status" value="1"/>
</dbReference>
<dbReference type="InterPro" id="IPR043502">
    <property type="entry name" value="DNA/RNA_pol_sf"/>
</dbReference>
<feature type="coiled-coil region" evidence="1">
    <location>
        <begin position="157"/>
        <end position="191"/>
    </location>
</feature>
<dbReference type="InterPro" id="IPR040676">
    <property type="entry name" value="DUF5641"/>
</dbReference>
<dbReference type="EnsemblMetazoa" id="AALFPA23_018764.R27570">
    <property type="protein sequence ID" value="AALFPA23_018764.P27570"/>
    <property type="gene ID" value="AALFPA23_018764"/>
</dbReference>
<dbReference type="Proteomes" id="UP000069940">
    <property type="component" value="Unassembled WGS sequence"/>
</dbReference>
<evidence type="ECO:0000256" key="1">
    <source>
        <dbReference type="SAM" id="Coils"/>
    </source>
</evidence>
<keyword evidence="5" id="KW-1185">Reference proteome</keyword>
<feature type="region of interest" description="Disordered" evidence="2">
    <location>
        <begin position="1948"/>
        <end position="1968"/>
    </location>
</feature>
<evidence type="ECO:0000313" key="5">
    <source>
        <dbReference type="Proteomes" id="UP000069940"/>
    </source>
</evidence>
<dbReference type="InterPro" id="IPR005312">
    <property type="entry name" value="DUF1759"/>
</dbReference>
<evidence type="ECO:0000313" key="4">
    <source>
        <dbReference type="EnsemblMetazoa" id="AALFPA23_018764.P27570"/>
    </source>
</evidence>
<reference evidence="5" key="1">
    <citation type="journal article" date="2015" name="Proc. Natl. Acad. Sci. U.S.A.">
        <title>Genome sequence of the Asian Tiger mosquito, Aedes albopictus, reveals insights into its biology, genetics, and evolution.</title>
        <authorList>
            <person name="Chen X.G."/>
            <person name="Jiang X."/>
            <person name="Gu J."/>
            <person name="Xu M."/>
            <person name="Wu Y."/>
            <person name="Deng Y."/>
            <person name="Zhang C."/>
            <person name="Bonizzoni M."/>
            <person name="Dermauw W."/>
            <person name="Vontas J."/>
            <person name="Armbruster P."/>
            <person name="Huang X."/>
            <person name="Yang Y."/>
            <person name="Zhang H."/>
            <person name="He W."/>
            <person name="Peng H."/>
            <person name="Liu Y."/>
            <person name="Wu K."/>
            <person name="Chen J."/>
            <person name="Lirakis M."/>
            <person name="Topalis P."/>
            <person name="Van Leeuwen T."/>
            <person name="Hall A.B."/>
            <person name="Jiang X."/>
            <person name="Thorpe C."/>
            <person name="Mueller R.L."/>
            <person name="Sun C."/>
            <person name="Waterhouse R.M."/>
            <person name="Yan G."/>
            <person name="Tu Z.J."/>
            <person name="Fang X."/>
            <person name="James A.A."/>
        </authorList>
    </citation>
    <scope>NUCLEOTIDE SEQUENCE [LARGE SCALE GENOMIC DNA]</scope>
    <source>
        <strain evidence="5">Foshan</strain>
    </source>
</reference>
<dbReference type="RefSeq" id="XP_062700865.1">
    <property type="nucleotide sequence ID" value="XM_062844881.1"/>
</dbReference>
<feature type="compositionally biased region" description="Basic and acidic residues" evidence="2">
    <location>
        <begin position="530"/>
        <end position="539"/>
    </location>
</feature>
<dbReference type="GeneID" id="134285019"/>
<proteinExistence type="predicted"/>
<dbReference type="PROSITE" id="PS50994">
    <property type="entry name" value="INTEGRASE"/>
    <property type="match status" value="1"/>
</dbReference>
<dbReference type="InterPro" id="IPR008042">
    <property type="entry name" value="Retrotrans_Pao"/>
</dbReference>
<dbReference type="InterPro" id="IPR001584">
    <property type="entry name" value="Integrase_cat-core"/>
</dbReference>
<feature type="domain" description="Integrase catalytic" evidence="3">
    <location>
        <begin position="1638"/>
        <end position="1827"/>
    </location>
</feature>
<feature type="region of interest" description="Disordered" evidence="2">
    <location>
        <begin position="1980"/>
        <end position="2011"/>
    </location>
</feature>
<sequence>MKREPSNFIDLMSPTGSITIGESDPGEAAGGNSQVDDNLLSPAISLVNLNSLQNLLEEQKAIVHHTGALPKLARNALLPYGQWQRDTALRRKTNELEQRHQSEIDTRRRRELDLVDEIKRLQLQKDSDIEKFRKHEADTQKRLQEFSDRQTALELRRHEELQQRDTEIRRLKDAERRLTDQLNLFSQKRERDGAIEVNNVPAHMEQQQPERTNQPRGPIGTKGFVIDPSPVSAAPLYPTKTNTSPPQYQNYDLHPPISMTFNKNRSPPLDHILPHLINHPTMPATSLPVGSPRLPLPGHHEVFCPSPEQLAARQVLSKELPSFTGDPIDWPLFFSSYSNSTSACGYSDAENLLRLQRALQGPAKDAVSSFLLHPSTVSQVISTLQTLFGRPEQIVHIMIEKVRATPPPKSERLETLISFGLVVQNLCAHLKAVGLDWHLSNPSLLQELVDKLPANVKFNWALYQQQLPEVDLNAFSDYMARVTSATSSVTLFSAHQKFVKEDRPKLKEKAYINAHSTMEPGGPESSSSKSKRDEVIKGGKAEEVKSCPACNEHGHPAGECEKFKELNLDARWNMVKEHKLCRRCLISHLRWPCKGEVCGVNGCQKLHHRLLHYDSSMDTKQTERSANATVTIHQRSAASILFRVLPVTLYGKHGKINTLAFLDDGSSVTLIEQTIANSLGLDGRTESLCIQWTSGINKRISDAQKVHMEISALGSDKRFKVGEAYTVEGLGLPEQSLDFEQLAEEFKYLKKLPVQSFQSATPGILIGIDNAHLLATLKLREGRMREPIATKTRIGWAVYGRLGGEQQLQHRQMHICSRTSSDDLHEYVRKFFSLESLGIAVAPNHEGLEDQRARRILEKTTTRTDCGKFETGLLWKSNYVELPDSLPMAKKRLKCLEKRLQRNPGLYEDVRRKIEEFQLKGYIHEVSRKELDTFDLRRTWYLPLGVVTNPNKPGKLRLIWDAAAKADGESLNDHLLKGPDLLTPLLAVLFQFREREVAISADIMEMFLQILIRPADRSALLFLWRDSEDQPIKTMMTNVAIFGATCSPTQSQFVKNQNAWEFQTDFPRASEAITKKHYVDDYLDSVDTIEEAVQLAKDVAEVHRKADFFIRNWTSNKVQVIEQIGEVHSPTTKQFSVAKDCKLEKLLGMIWLPEEDCFSFSVWLREDMQQLLDGEVVPSKRQLLSVVMSLYDPLGLVSTFIIRGKVLIQETWRENIGWDDKIPFEVFCRWKQWLKVLKEMNNVKVSRCYFPGYDRASYDSLQLHIFVDASEESYAAAAYFRIVDKGEVRCSLVASKTKVAPLQSLSIPRLELMAALIGARLRKTIEEYHSVKVTRTYLWSDSTTVVAWIQSDTRRYRQFVAFRVNEILSLSSVTEWRWIGTRQNVADEATRWGNGPSTNPESRWYRGPAFLYERDGDWMEEQVKTTKEEMRPAFVCPHFIIKPTISIERFSKFERLRRCLAYVLRYLSNLRNATRGSPRKIGTELSRQELQEAEQSLWILVQSESFPDEVAVMKHNKQLGTKKKALENSSKIAKLPPMMDEQGVLRVDGRMDAAEYLPFDARNPIILPREHHVTVLLLDWYHRRYRHANDETVLNELRQRFYVAKLRTCLRKTKSRCMWCKIYKSAPLPPKMAPLPRVRLTPHVRAFTFIGIDYFGPYLVKVGRSAVKRWGVVFTCLTIRAVHIEVARSLSADSCKKAIRRFIARRGAPQEIYSDNGTNFVGVSRELRNEILNISEELGSTFTDTYTQWRFNPPSAPHMGGCWERMVRSIKAALSTIPADSKLDDESLETFFAEAEMMINSRPLTFVSLLSADEEAISPNHFLLLSSTGVQQPVKEPVSDGKFLRDSWTCMQKTLDKFWQRWITEYLPMITRRTKWFQSVRSISEGELVVIADEKVRNSWMRGRVIRTYAGKDGVVRQADVSTSGGVLRRPVAKLALLDILPEDGGSKEDDVLAKPSATEDGGFKKDDVLVKPSATCGGGCNVQAPRLKSQNDGPKSPNDVQANVRKDKGD</sequence>
<dbReference type="SUPFAM" id="SSF53098">
    <property type="entry name" value="Ribonuclease H-like"/>
    <property type="match status" value="1"/>
</dbReference>
<feature type="region of interest" description="Disordered" evidence="2">
    <location>
        <begin position="1"/>
        <end position="35"/>
    </location>
</feature>
<dbReference type="InterPro" id="IPR036397">
    <property type="entry name" value="RNaseH_sf"/>
</dbReference>
<dbReference type="Pfam" id="PF18701">
    <property type="entry name" value="DUF5641"/>
    <property type="match status" value="1"/>
</dbReference>
<feature type="region of interest" description="Disordered" evidence="2">
    <location>
        <begin position="514"/>
        <end position="539"/>
    </location>
</feature>
<dbReference type="SUPFAM" id="SSF56672">
    <property type="entry name" value="DNA/RNA polymerases"/>
    <property type="match status" value="1"/>
</dbReference>
<dbReference type="Pfam" id="PF03564">
    <property type="entry name" value="DUF1759"/>
    <property type="match status" value="1"/>
</dbReference>
<feature type="compositionally biased region" description="Low complexity" evidence="2">
    <location>
        <begin position="519"/>
        <end position="528"/>
    </location>
</feature>
<keyword evidence="1" id="KW-0175">Coiled coil</keyword>
<dbReference type="PANTHER" id="PTHR47331">
    <property type="entry name" value="PHD-TYPE DOMAIN-CONTAINING PROTEIN"/>
    <property type="match status" value="1"/>
</dbReference>
<dbReference type="Gene3D" id="3.30.420.10">
    <property type="entry name" value="Ribonuclease H-like superfamily/Ribonuclease H"/>
    <property type="match status" value="1"/>
</dbReference>
<evidence type="ECO:0000259" key="3">
    <source>
        <dbReference type="PROSITE" id="PS50994"/>
    </source>
</evidence>
<dbReference type="InterPro" id="IPR012337">
    <property type="entry name" value="RNaseH-like_sf"/>
</dbReference>
<name>A0ABM1ZIA9_AEDAL</name>
<feature type="compositionally biased region" description="Polar residues" evidence="2">
    <location>
        <begin position="1989"/>
        <end position="2002"/>
    </location>
</feature>
<accession>A0ABM1ZIA9</accession>
<dbReference type="Pfam" id="PF05380">
    <property type="entry name" value="Peptidase_A17"/>
    <property type="match status" value="1"/>
</dbReference>